<dbReference type="Pfam" id="PF14321">
    <property type="entry name" value="DUF4382"/>
    <property type="match status" value="1"/>
</dbReference>
<keyword evidence="3" id="KW-1185">Reference proteome</keyword>
<organism evidence="2 3">
    <name type="scientific">Cyclobacterium amurskyense</name>
    <dbReference type="NCBI Taxonomy" id="320787"/>
    <lineage>
        <taxon>Bacteria</taxon>
        <taxon>Pseudomonadati</taxon>
        <taxon>Bacteroidota</taxon>
        <taxon>Cytophagia</taxon>
        <taxon>Cytophagales</taxon>
        <taxon>Cyclobacteriaceae</taxon>
        <taxon>Cyclobacterium</taxon>
    </lineage>
</organism>
<dbReference type="InterPro" id="IPR025491">
    <property type="entry name" value="DUF4382"/>
</dbReference>
<dbReference type="Proteomes" id="UP000036520">
    <property type="component" value="Chromosome"/>
</dbReference>
<sequence>MIKNTINFFGFWLLGLICIGCTEATETRSLINLLLIDSPGDFDEVWVEVNGVEILPAGIRGSEENANWVSIPYQAASNMVLVSALVNDTQLLIGRTEIPAGDISKVRFLLGDVAYLIKDDIRTDMSISTDSEALLELDVDINTQSGLSYDIILDLDLAQSVVANQSGGFDFVPHLRVFVGTGLSEITGTIYPISIAPHVLAISATDTFSTLTADDGGFLLSGLPEDEYEFKIAAPTGYQDTTFTLLTYPDSTLTLDPITITLQESTSP</sequence>
<dbReference type="STRING" id="320787.CA2015_1378"/>
<protein>
    <submittedName>
        <fullName evidence="2">Putative lipoprotein</fullName>
    </submittedName>
</protein>
<feature type="domain" description="DUF4382" evidence="1">
    <location>
        <begin position="31"/>
        <end position="173"/>
    </location>
</feature>
<dbReference type="OrthoDB" id="2111471at2"/>
<evidence type="ECO:0000259" key="1">
    <source>
        <dbReference type="Pfam" id="PF14321"/>
    </source>
</evidence>
<dbReference type="EMBL" id="CP012040">
    <property type="protein sequence ID" value="AKP50823.1"/>
    <property type="molecule type" value="Genomic_DNA"/>
</dbReference>
<name>A0A0H4PDB5_9BACT</name>
<gene>
    <name evidence="2" type="ORF">CA2015_1378</name>
</gene>
<proteinExistence type="predicted"/>
<dbReference type="AlphaFoldDB" id="A0A0H4PDB5"/>
<reference evidence="2 3" key="1">
    <citation type="submission" date="2015-07" db="EMBL/GenBank/DDBJ databases">
        <authorList>
            <person name="Kim K.M."/>
        </authorList>
    </citation>
    <scope>NUCLEOTIDE SEQUENCE [LARGE SCALE GENOMIC DNA]</scope>
    <source>
        <strain evidence="2 3">KCTC 12363</strain>
    </source>
</reference>
<evidence type="ECO:0000313" key="3">
    <source>
        <dbReference type="Proteomes" id="UP000036520"/>
    </source>
</evidence>
<keyword evidence="2" id="KW-0449">Lipoprotein</keyword>
<dbReference type="RefSeq" id="WP_048641234.1">
    <property type="nucleotide sequence ID" value="NZ_CP012040.1"/>
</dbReference>
<evidence type="ECO:0000313" key="2">
    <source>
        <dbReference type="EMBL" id="AKP50823.1"/>
    </source>
</evidence>
<accession>A0A0H4PDB5</accession>
<dbReference type="KEGG" id="camu:CA2015_1378"/>